<comment type="cofactor">
    <cofactor evidence="3">
        <name>pyridoxal 5'-phosphate</name>
        <dbReference type="ChEBI" id="CHEBI:597326"/>
    </cofactor>
</comment>
<dbReference type="InterPro" id="IPR001608">
    <property type="entry name" value="Ala_racemase_N"/>
</dbReference>
<dbReference type="GO" id="GO:0030170">
    <property type="term" value="F:pyridoxal phosphate binding"/>
    <property type="evidence" value="ECO:0007669"/>
    <property type="project" value="UniProtKB-UniRule"/>
</dbReference>
<comment type="function">
    <text evidence="2">Pyridoxal 5'-phosphate (PLP)-binding protein, which is involved in PLP homeostasis.</text>
</comment>
<dbReference type="CDD" id="cd00635">
    <property type="entry name" value="PLPDE_III_YBL036c_like"/>
    <property type="match status" value="1"/>
</dbReference>
<evidence type="ECO:0000256" key="1">
    <source>
        <dbReference type="ARBA" id="ARBA00022898"/>
    </source>
</evidence>
<gene>
    <name evidence="6" type="ORF">SAMN05216174_101877</name>
</gene>
<keyword evidence="1 2" id="KW-0663">Pyridoxal phosphate</keyword>
<dbReference type="PANTHER" id="PTHR10146">
    <property type="entry name" value="PROLINE SYNTHETASE CO-TRANSCRIBED BACTERIAL HOMOLOG PROTEIN"/>
    <property type="match status" value="1"/>
</dbReference>
<comment type="similarity">
    <text evidence="2 4">Belongs to the pyridoxal phosphate-binding protein YggS/PROSC family.</text>
</comment>
<evidence type="ECO:0000259" key="5">
    <source>
        <dbReference type="Pfam" id="PF01168"/>
    </source>
</evidence>
<dbReference type="STRING" id="1271860.SAMN05216174_101877"/>
<name>A0A1G6KG14_9PSEU</name>
<dbReference type="Gene3D" id="3.20.20.10">
    <property type="entry name" value="Alanine racemase"/>
    <property type="match status" value="1"/>
</dbReference>
<dbReference type="PANTHER" id="PTHR10146:SF14">
    <property type="entry name" value="PYRIDOXAL PHOSPHATE HOMEOSTASIS PROTEIN"/>
    <property type="match status" value="1"/>
</dbReference>
<dbReference type="Pfam" id="PF01168">
    <property type="entry name" value="Ala_racemase_N"/>
    <property type="match status" value="1"/>
</dbReference>
<protein>
    <recommendedName>
        <fullName evidence="2">Pyridoxal phosphate homeostasis protein</fullName>
        <shortName evidence="2">PLP homeostasis protein</shortName>
    </recommendedName>
</protein>
<sequence length="249" mass="26034">MSEPVTPPADRAAEIAANLAEVRARIAAACARADRDPAEVRLLAVTKTFPAEDAAVLADLGVLDLAENREQEAGPKAAAVAGLRPESAVRWHMVGRLQRNKARSVIRWAAEVQSVDSTRLAEALARAVSSARESGERTGPLDVLLQASVDGDPARGGCPLDDLGGLADVVIRSSDLRLRGIMAVAPLGMEPSAAFARLASAAQRLREHYPAARELSCGMSNDLEIAIDYGSTCVRVGTALLGGRGLASP</sequence>
<dbReference type="InterPro" id="IPR029066">
    <property type="entry name" value="PLP-binding_barrel"/>
</dbReference>
<dbReference type="NCBIfam" id="TIGR00044">
    <property type="entry name" value="YggS family pyridoxal phosphate-dependent enzyme"/>
    <property type="match status" value="1"/>
</dbReference>
<reference evidence="7" key="1">
    <citation type="submission" date="2016-10" db="EMBL/GenBank/DDBJ databases">
        <authorList>
            <person name="Varghese N."/>
            <person name="Submissions S."/>
        </authorList>
    </citation>
    <scope>NUCLEOTIDE SEQUENCE [LARGE SCALE GENOMIC DNA]</scope>
    <source>
        <strain evidence="7">IBRC-M 10403</strain>
    </source>
</reference>
<feature type="domain" description="Alanine racemase N-terminal" evidence="5">
    <location>
        <begin position="18"/>
        <end position="244"/>
    </location>
</feature>
<feature type="modified residue" description="N6-(pyridoxal phosphate)lysine" evidence="2 3">
    <location>
        <position position="47"/>
    </location>
</feature>
<keyword evidence="7" id="KW-1185">Reference proteome</keyword>
<dbReference type="PIRSF" id="PIRSF004848">
    <property type="entry name" value="YBL036c_PLPDEIII"/>
    <property type="match status" value="1"/>
</dbReference>
<accession>A0A1G6KG14</accession>
<organism evidence="6 7">
    <name type="scientific">Actinokineospora iranica</name>
    <dbReference type="NCBI Taxonomy" id="1271860"/>
    <lineage>
        <taxon>Bacteria</taxon>
        <taxon>Bacillati</taxon>
        <taxon>Actinomycetota</taxon>
        <taxon>Actinomycetes</taxon>
        <taxon>Pseudonocardiales</taxon>
        <taxon>Pseudonocardiaceae</taxon>
        <taxon>Actinokineospora</taxon>
    </lineage>
</organism>
<evidence type="ECO:0000256" key="2">
    <source>
        <dbReference type="HAMAP-Rule" id="MF_02087"/>
    </source>
</evidence>
<proteinExistence type="inferred from homology"/>
<dbReference type="HAMAP" id="MF_02087">
    <property type="entry name" value="PLP_homeostasis"/>
    <property type="match status" value="1"/>
</dbReference>
<evidence type="ECO:0000256" key="4">
    <source>
        <dbReference type="RuleBase" id="RU004514"/>
    </source>
</evidence>
<dbReference type="RefSeq" id="WP_228771339.1">
    <property type="nucleotide sequence ID" value="NZ_FMZZ01000001.1"/>
</dbReference>
<evidence type="ECO:0000256" key="3">
    <source>
        <dbReference type="PIRSR" id="PIRSR004848-1"/>
    </source>
</evidence>
<dbReference type="AlphaFoldDB" id="A0A1G6KG14"/>
<dbReference type="Proteomes" id="UP000199501">
    <property type="component" value="Unassembled WGS sequence"/>
</dbReference>
<evidence type="ECO:0000313" key="7">
    <source>
        <dbReference type="Proteomes" id="UP000199501"/>
    </source>
</evidence>
<evidence type="ECO:0000313" key="6">
    <source>
        <dbReference type="EMBL" id="SDC29525.1"/>
    </source>
</evidence>
<dbReference type="SUPFAM" id="SSF51419">
    <property type="entry name" value="PLP-binding barrel"/>
    <property type="match status" value="1"/>
</dbReference>
<dbReference type="InterPro" id="IPR011078">
    <property type="entry name" value="PyrdxlP_homeostasis"/>
</dbReference>
<dbReference type="EMBL" id="FMZZ01000001">
    <property type="protein sequence ID" value="SDC29525.1"/>
    <property type="molecule type" value="Genomic_DNA"/>
</dbReference>
<dbReference type="PROSITE" id="PS01211">
    <property type="entry name" value="UPF0001"/>
    <property type="match status" value="1"/>
</dbReference>